<comment type="caution">
    <text evidence="3">The sequence shown here is derived from an EMBL/GenBank/DDBJ whole genome shotgun (WGS) entry which is preliminary data.</text>
</comment>
<dbReference type="RefSeq" id="WP_169804400.1">
    <property type="nucleotide sequence ID" value="NZ_JBHSMX010000010.1"/>
</dbReference>
<feature type="domain" description="Lysozyme inhibitor LprI-like N-terminal" evidence="2">
    <location>
        <begin position="80"/>
        <end position="172"/>
    </location>
</feature>
<dbReference type="InterPro" id="IPR009739">
    <property type="entry name" value="LprI-like_N"/>
</dbReference>
<accession>A0ABW0Q626</accession>
<keyword evidence="1" id="KW-0732">Signal</keyword>
<gene>
    <name evidence="3" type="ORF">ACFPP7_05240</name>
</gene>
<organism evidence="3 4">
    <name type="scientific">Polaromonas jejuensis</name>
    <dbReference type="NCBI Taxonomy" id="457502"/>
    <lineage>
        <taxon>Bacteria</taxon>
        <taxon>Pseudomonadati</taxon>
        <taxon>Pseudomonadota</taxon>
        <taxon>Betaproteobacteria</taxon>
        <taxon>Burkholderiales</taxon>
        <taxon>Comamonadaceae</taxon>
        <taxon>Polaromonas</taxon>
    </lineage>
</organism>
<reference evidence="4" key="1">
    <citation type="journal article" date="2019" name="Int. J. Syst. Evol. Microbiol.">
        <title>The Global Catalogue of Microorganisms (GCM) 10K type strain sequencing project: providing services to taxonomists for standard genome sequencing and annotation.</title>
        <authorList>
            <consortium name="The Broad Institute Genomics Platform"/>
            <consortium name="The Broad Institute Genome Sequencing Center for Infectious Disease"/>
            <person name="Wu L."/>
            <person name="Ma J."/>
        </authorList>
    </citation>
    <scope>NUCLEOTIDE SEQUENCE [LARGE SCALE GENOMIC DNA]</scope>
    <source>
        <strain evidence="4">CGMCC 4.7277</strain>
    </source>
</reference>
<evidence type="ECO:0000259" key="2">
    <source>
        <dbReference type="Pfam" id="PF07007"/>
    </source>
</evidence>
<dbReference type="EMBL" id="JBHSMX010000010">
    <property type="protein sequence ID" value="MFC5520319.1"/>
    <property type="molecule type" value="Genomic_DNA"/>
</dbReference>
<proteinExistence type="predicted"/>
<evidence type="ECO:0000256" key="1">
    <source>
        <dbReference type="SAM" id="SignalP"/>
    </source>
</evidence>
<feature type="signal peptide" evidence="1">
    <location>
        <begin position="1"/>
        <end position="20"/>
    </location>
</feature>
<evidence type="ECO:0000313" key="4">
    <source>
        <dbReference type="Proteomes" id="UP001596084"/>
    </source>
</evidence>
<protein>
    <submittedName>
        <fullName evidence="3">Lysozyme inhibitor LprI family protein</fullName>
    </submittedName>
</protein>
<keyword evidence="4" id="KW-1185">Reference proteome</keyword>
<dbReference type="Gene3D" id="1.20.1270.180">
    <property type="match status" value="1"/>
</dbReference>
<dbReference type="Proteomes" id="UP001596084">
    <property type="component" value="Unassembled WGS sequence"/>
</dbReference>
<feature type="chain" id="PRO_5046203185" evidence="1">
    <location>
        <begin position="21"/>
        <end position="185"/>
    </location>
</feature>
<name>A0ABW0Q626_9BURK</name>
<dbReference type="Pfam" id="PF07007">
    <property type="entry name" value="LprI"/>
    <property type="match status" value="1"/>
</dbReference>
<sequence>MRQKFSSLFLVAFASFFILAQPSTVSSTTVEDESMTEAESWNNVLESPQCKEAASKACCNEASKACEALIVRHSCKYDGSSDNANRCAAGKRAATEEELNKRYGHLLRSLRKAASREPSWANAPKALVNAQRAWNTFRERECGLVAESYHGGALQPAMYEECMLDEAKRRMEAFDRHIETFSLER</sequence>
<evidence type="ECO:0000313" key="3">
    <source>
        <dbReference type="EMBL" id="MFC5520319.1"/>
    </source>
</evidence>